<gene>
    <name evidence="2" type="ORF">FJQ98_17210</name>
</gene>
<dbReference type="InterPro" id="IPR012337">
    <property type="entry name" value="RNaseH-like_sf"/>
</dbReference>
<evidence type="ECO:0000313" key="2">
    <source>
        <dbReference type="EMBL" id="QQP15007.1"/>
    </source>
</evidence>
<dbReference type="EMBL" id="CP067341">
    <property type="protein sequence ID" value="QQP15007.1"/>
    <property type="molecule type" value="Genomic_DNA"/>
</dbReference>
<dbReference type="Proteomes" id="UP000596049">
    <property type="component" value="Chromosome"/>
</dbReference>
<protein>
    <submittedName>
        <fullName evidence="2">Transposase</fullName>
    </submittedName>
</protein>
<accession>A0ABX7AZU7</accession>
<dbReference type="RefSeq" id="WP_201406731.1">
    <property type="nucleotide sequence ID" value="NZ_CP067341.1"/>
</dbReference>
<feature type="domain" description="Transposase IS4-like" evidence="1">
    <location>
        <begin position="3"/>
        <end position="28"/>
    </location>
</feature>
<name>A0ABX7AZU7_9BACI</name>
<dbReference type="InterPro" id="IPR002559">
    <property type="entry name" value="Transposase_11"/>
</dbReference>
<proteinExistence type="predicted"/>
<evidence type="ECO:0000259" key="1">
    <source>
        <dbReference type="Pfam" id="PF01609"/>
    </source>
</evidence>
<keyword evidence="3" id="KW-1185">Reference proteome</keyword>
<dbReference type="Pfam" id="PF01609">
    <property type="entry name" value="DDE_Tnp_1"/>
    <property type="match status" value="1"/>
</dbReference>
<evidence type="ECO:0000313" key="3">
    <source>
        <dbReference type="Proteomes" id="UP000596049"/>
    </source>
</evidence>
<organism evidence="2 3">
    <name type="scientific">Lysinibacillus agricola</name>
    <dbReference type="NCBI Taxonomy" id="2590012"/>
    <lineage>
        <taxon>Bacteria</taxon>
        <taxon>Bacillati</taxon>
        <taxon>Bacillota</taxon>
        <taxon>Bacilli</taxon>
        <taxon>Bacillales</taxon>
        <taxon>Bacillaceae</taxon>
        <taxon>Lysinibacillus</taxon>
    </lineage>
</organism>
<sequence length="28" mass="3541">MYPICPEWISARQIVELYRLRWQVELTF</sequence>
<dbReference type="SUPFAM" id="SSF53098">
    <property type="entry name" value="Ribonuclease H-like"/>
    <property type="match status" value="1"/>
</dbReference>
<reference evidence="2 3" key="1">
    <citation type="submission" date="2020-01" db="EMBL/GenBank/DDBJ databases">
        <authorList>
            <person name="Liu G."/>
            <person name="Liu B."/>
        </authorList>
    </citation>
    <scope>NUCLEOTIDE SEQUENCE [LARGE SCALE GENOMIC DNA]</scope>
    <source>
        <strain evidence="2 3">FJAT-51161</strain>
    </source>
</reference>